<reference evidence="1 2" key="1">
    <citation type="submission" date="2016-06" db="EMBL/GenBank/DDBJ databases">
        <title>Evolution of pathogenesis and genome organization in the Tremellales.</title>
        <authorList>
            <person name="Cuomo C."/>
            <person name="Litvintseva A."/>
            <person name="Heitman J."/>
            <person name="Chen Y."/>
            <person name="Sun S."/>
            <person name="Springer D."/>
            <person name="Dromer F."/>
            <person name="Young S."/>
            <person name="Zeng Q."/>
            <person name="Chapman S."/>
            <person name="Gujja S."/>
            <person name="Saif S."/>
            <person name="Birren B."/>
        </authorList>
    </citation>
    <scope>NUCLEOTIDE SEQUENCE [LARGE SCALE GENOMIC DNA]</scope>
    <source>
        <strain evidence="1 2">CBS 7118</strain>
    </source>
</reference>
<evidence type="ECO:0000313" key="1">
    <source>
        <dbReference type="EMBL" id="ODO06308.1"/>
    </source>
</evidence>
<keyword evidence="2" id="KW-1185">Reference proteome</keyword>
<dbReference type="GeneID" id="30190753"/>
<sequence>MPPLFTSTSLTTLLRSVAGAAKRIQPQAMSRAPQRTITHISKARNAVHKLAHQTFPSLATPSHQLYQPTTIRAGARFASTQGPSVAKSARPFGAVGRGLQAGKRPQWGHGRSIPSNVGLGTARGFASGPASGIHAKVPMGLRAFAGLLDDDCKVNKTLPRASRYSPYTRKAGHHTRKTCKSIDSSFIADLHHYFPLITVSVEESQLPLPPTPETLTTAGKTTVLSLPLSPSLEALLHPTSELTYSETSVGVHILARLTTGILPIHSAFSIHSSTRIIPLLNKLESLGVLDFHPGSPFVRAEVLRDADGQPDILRLVFEDRSVGNVRELLGESLRKHEEGEWWALWEERKEVVELSQGERREMMEQWSEQSEEREVDELVMPTLDVSALETPSSPSSDGISTPFSGDLSVTSSLFSHLGDSEDWSIPLSSVEGSEVESAYAGSDSWGSVNISVVGGESESSESSEEGGVSVWWAGAGEGFGFVAQPW</sequence>
<dbReference type="Proteomes" id="UP000094819">
    <property type="component" value="Unassembled WGS sequence"/>
</dbReference>
<protein>
    <submittedName>
        <fullName evidence="1">Uncharacterized protein</fullName>
    </submittedName>
</protein>
<comment type="caution">
    <text evidence="1">The sequence shown here is derived from an EMBL/GenBank/DDBJ whole genome shotgun (WGS) entry which is preliminary data.</text>
</comment>
<dbReference type="OrthoDB" id="2585251at2759"/>
<proteinExistence type="predicted"/>
<dbReference type="RefSeq" id="XP_019034408.1">
    <property type="nucleotide sequence ID" value="XM_019173703.1"/>
</dbReference>
<dbReference type="EMBL" id="AWGH01000003">
    <property type="protein sequence ID" value="ODO06308.1"/>
    <property type="molecule type" value="Genomic_DNA"/>
</dbReference>
<evidence type="ECO:0000313" key="2">
    <source>
        <dbReference type="Proteomes" id="UP000094819"/>
    </source>
</evidence>
<name>A0A1E3JZI7_9TREE</name>
<organism evidence="1 2">
    <name type="scientific">Cryptococcus wingfieldii CBS 7118</name>
    <dbReference type="NCBI Taxonomy" id="1295528"/>
    <lineage>
        <taxon>Eukaryota</taxon>
        <taxon>Fungi</taxon>
        <taxon>Dikarya</taxon>
        <taxon>Basidiomycota</taxon>
        <taxon>Agaricomycotina</taxon>
        <taxon>Tremellomycetes</taxon>
        <taxon>Tremellales</taxon>
        <taxon>Cryptococcaceae</taxon>
        <taxon>Cryptococcus</taxon>
    </lineage>
</organism>
<dbReference type="AlphaFoldDB" id="A0A1E3JZI7"/>
<gene>
    <name evidence="1" type="ORF">L198_01540</name>
</gene>
<accession>A0A1E3JZI7</accession>